<feature type="repeat" description="WD" evidence="3">
    <location>
        <begin position="92"/>
        <end position="135"/>
    </location>
</feature>
<feature type="region of interest" description="Disordered" evidence="4">
    <location>
        <begin position="352"/>
        <end position="438"/>
    </location>
</feature>
<feature type="region of interest" description="Disordered" evidence="4">
    <location>
        <begin position="1019"/>
        <end position="1053"/>
    </location>
</feature>
<accession>A0AAQ3LZU4</accession>
<dbReference type="SMART" id="SM00320">
    <property type="entry name" value="WD40"/>
    <property type="match status" value="7"/>
</dbReference>
<gene>
    <name evidence="5" type="ORF">R9X50_00096000</name>
</gene>
<proteinExistence type="predicted"/>
<feature type="region of interest" description="Disordered" evidence="4">
    <location>
        <begin position="1106"/>
        <end position="1136"/>
    </location>
</feature>
<protein>
    <submittedName>
        <fullName evidence="5">WD40 repeat-like protein</fullName>
    </submittedName>
</protein>
<feature type="compositionally biased region" description="Low complexity" evidence="4">
    <location>
        <begin position="1024"/>
        <end position="1040"/>
    </location>
</feature>
<dbReference type="PROSITE" id="PS50082">
    <property type="entry name" value="WD_REPEATS_2"/>
    <property type="match status" value="4"/>
</dbReference>
<evidence type="ECO:0000256" key="3">
    <source>
        <dbReference type="PROSITE-ProRule" id="PRU00221"/>
    </source>
</evidence>
<dbReference type="EMBL" id="CP138580">
    <property type="protein sequence ID" value="WPG98174.1"/>
    <property type="molecule type" value="Genomic_DNA"/>
</dbReference>
<feature type="compositionally biased region" description="Acidic residues" evidence="4">
    <location>
        <begin position="1042"/>
        <end position="1052"/>
    </location>
</feature>
<evidence type="ECO:0000256" key="2">
    <source>
        <dbReference type="ARBA" id="ARBA00022737"/>
    </source>
</evidence>
<keyword evidence="6" id="KW-1185">Reference proteome</keyword>
<dbReference type="AlphaFoldDB" id="A0AAQ3LZU4"/>
<feature type="repeat" description="WD" evidence="3">
    <location>
        <begin position="923"/>
        <end position="952"/>
    </location>
</feature>
<feature type="repeat" description="WD" evidence="3">
    <location>
        <begin position="171"/>
        <end position="212"/>
    </location>
</feature>
<dbReference type="GO" id="GO:0005737">
    <property type="term" value="C:cytoplasm"/>
    <property type="evidence" value="ECO:0007669"/>
    <property type="project" value="TreeGrafter"/>
</dbReference>
<sequence>MHENFNIKLYNREFGRLPSRLRSFRKLYSDRSLISGLDIVNELDGHSGCVNALSWSKSGNLLASGSDDQHLNIHTYQPSAGTEQFQLTATVATGHTQNIFSVKFMPHSNDRTVITAAGDSQVRIFDLEYSGRTQSASNAASIAAEGRRRGRNNIYNSVRYLSDGDTNCRIYRSHGDRVKRIVTESSPHLFLTCSEDGEVRQWDLRQPSSAYPPPSRYGSNSSVPPPLISYKRYQLDLNTISCSPSQPHYIALGGAHLHAFLHDRRMTGRDRLNEAGKPLSSASHRSQDDEQLMNQATQCVRKFAPQGQTKMKRTENGHITACKISDARPNEMVVSWSGDHIYSFDLMRSPDASEEMAAPSNTAHLPESSRNKLKSDTEQHRKRKQAPAFGSDGEAGVARASPRPRTESEDAEQTSLRIRYRNGQTEEIPLSSDRGRELSQNSQRVLTNQQREAQRIAKASVKLRTLLFDSQEPNKSLESRFTEVIGKAAALLSDMDDVMRDWAYPMAPDQSMVNIQQTLRRNRESTRRFVQACGTVARVLGGRLQTPSGSSPMMASFSSVEARSNDLQLTRREHFGYDFIKAILLWLESGIGRLIEGFTRPLQVLPNTKAAQRLPIPEVDATIEAVDDILIPWLLELASDNPVVDVETNRFETDDNRHLFRSEKAAVLAFAAAIKIPFADLSSAVVFSEGSEQVQAQDRQTAMRYWGLKVTRGILLNAAEGVIFTFVDRAFGGLGRVIREVAAEEGRMDIIDEDEEITISNVELLNQYGEAVEGATAEDIAAAARESRHAGNDDANVALSSADHAFSNEIEEDDDEEGQEDDDDDDDDDEDYEENDDEGHESYIEFVEALDDDQDDEEEDDESFDTDEEDGVPNTGLPRFMYRSAFERRRLRERVEQQVPCFGSTKIYRGHCNVRTVKDVNYFGPSDEYVVSGSDDGNFFIWDQATGELVNVLEGDGEVVNVVQGHPYEPMLAVSGIDHTIKIFSPDARARAAARLGDGVSAHDASSFSSIAWPSRLGRRASRRSTTTATPSSEPAIPATNNDEDGDDDDEYVAPNGLLSRRRLHDVYRITQSNDVERQGGNQEALLTVSLLEQLAERIHQHRAAAVASDNHAGAGDGDDNDAPPGVDLGDECVLQ</sequence>
<organism evidence="5 6">
    <name type="scientific">Acrodontium crateriforme</name>
    <dbReference type="NCBI Taxonomy" id="150365"/>
    <lineage>
        <taxon>Eukaryota</taxon>
        <taxon>Fungi</taxon>
        <taxon>Dikarya</taxon>
        <taxon>Ascomycota</taxon>
        <taxon>Pezizomycotina</taxon>
        <taxon>Dothideomycetes</taxon>
        <taxon>Dothideomycetidae</taxon>
        <taxon>Mycosphaerellales</taxon>
        <taxon>Teratosphaeriaceae</taxon>
        <taxon>Acrodontium</taxon>
    </lineage>
</organism>
<keyword evidence="1 3" id="KW-0853">WD repeat</keyword>
<dbReference type="Proteomes" id="UP001303373">
    <property type="component" value="Chromosome 1"/>
</dbReference>
<dbReference type="PANTHER" id="PTHR15574:SF40">
    <property type="entry name" value="WD AND TETRATRICOPEPTIDE REPEATS PROTEIN 1"/>
    <property type="match status" value="1"/>
</dbReference>
<dbReference type="InterPro" id="IPR036322">
    <property type="entry name" value="WD40_repeat_dom_sf"/>
</dbReference>
<dbReference type="InterPro" id="IPR015943">
    <property type="entry name" value="WD40/YVTN_repeat-like_dom_sf"/>
</dbReference>
<dbReference type="InterPro" id="IPR001680">
    <property type="entry name" value="WD40_rpt"/>
</dbReference>
<dbReference type="Gene3D" id="2.130.10.10">
    <property type="entry name" value="YVTN repeat-like/Quinoprotein amine dehydrogenase"/>
    <property type="match status" value="3"/>
</dbReference>
<feature type="region of interest" description="Disordered" evidence="4">
    <location>
        <begin position="807"/>
        <end position="879"/>
    </location>
</feature>
<dbReference type="GO" id="GO:0045717">
    <property type="term" value="P:negative regulation of fatty acid biosynthetic process"/>
    <property type="evidence" value="ECO:0007669"/>
    <property type="project" value="TreeGrafter"/>
</dbReference>
<evidence type="ECO:0000313" key="5">
    <source>
        <dbReference type="EMBL" id="WPG98174.1"/>
    </source>
</evidence>
<reference evidence="5 6" key="1">
    <citation type="submission" date="2023-11" db="EMBL/GenBank/DDBJ databases">
        <title>An acidophilic fungus is an integral part of prey digestion in a carnivorous sundew plant.</title>
        <authorList>
            <person name="Tsai I.J."/>
        </authorList>
    </citation>
    <scope>NUCLEOTIDE SEQUENCE [LARGE SCALE GENOMIC DNA]</scope>
    <source>
        <strain evidence="5">169a</strain>
    </source>
</reference>
<dbReference type="Pfam" id="PF00400">
    <property type="entry name" value="WD40"/>
    <property type="match status" value="4"/>
</dbReference>
<dbReference type="PANTHER" id="PTHR15574">
    <property type="entry name" value="WD REPEAT DOMAIN-CONTAINING FAMILY"/>
    <property type="match status" value="1"/>
</dbReference>
<dbReference type="InterPro" id="IPR045151">
    <property type="entry name" value="DCAF8"/>
</dbReference>
<feature type="compositionally biased region" description="Acidic residues" evidence="4">
    <location>
        <begin position="809"/>
        <end position="839"/>
    </location>
</feature>
<evidence type="ECO:0000313" key="6">
    <source>
        <dbReference type="Proteomes" id="UP001303373"/>
    </source>
</evidence>
<keyword evidence="2" id="KW-0677">Repeat</keyword>
<evidence type="ECO:0000256" key="1">
    <source>
        <dbReference type="ARBA" id="ARBA00022574"/>
    </source>
</evidence>
<dbReference type="PROSITE" id="PS50294">
    <property type="entry name" value="WD_REPEATS_REGION"/>
    <property type="match status" value="2"/>
</dbReference>
<dbReference type="SUPFAM" id="SSF50978">
    <property type="entry name" value="WD40 repeat-like"/>
    <property type="match status" value="1"/>
</dbReference>
<feature type="region of interest" description="Disordered" evidence="4">
    <location>
        <begin position="272"/>
        <end position="293"/>
    </location>
</feature>
<evidence type="ECO:0000256" key="4">
    <source>
        <dbReference type="SAM" id="MobiDB-lite"/>
    </source>
</evidence>
<feature type="repeat" description="WD" evidence="3">
    <location>
        <begin position="43"/>
        <end position="73"/>
    </location>
</feature>
<feature type="compositionally biased region" description="Acidic residues" evidence="4">
    <location>
        <begin position="848"/>
        <end position="871"/>
    </location>
</feature>
<name>A0AAQ3LZU4_9PEZI</name>
<feature type="compositionally biased region" description="Basic and acidic residues" evidence="4">
    <location>
        <begin position="367"/>
        <end position="379"/>
    </location>
</feature>
<dbReference type="GO" id="GO:0080008">
    <property type="term" value="C:Cul4-RING E3 ubiquitin ligase complex"/>
    <property type="evidence" value="ECO:0007669"/>
    <property type="project" value="TreeGrafter"/>
</dbReference>